<organism evidence="2 3">
    <name type="scientific">Xylaria multiplex</name>
    <dbReference type="NCBI Taxonomy" id="323545"/>
    <lineage>
        <taxon>Eukaryota</taxon>
        <taxon>Fungi</taxon>
        <taxon>Dikarya</taxon>
        <taxon>Ascomycota</taxon>
        <taxon>Pezizomycotina</taxon>
        <taxon>Sordariomycetes</taxon>
        <taxon>Xylariomycetidae</taxon>
        <taxon>Xylariales</taxon>
        <taxon>Xylariaceae</taxon>
        <taxon>Xylaria</taxon>
    </lineage>
</organism>
<evidence type="ECO:0000313" key="2">
    <source>
        <dbReference type="EMBL" id="KAF2964439.1"/>
    </source>
</evidence>
<dbReference type="OrthoDB" id="4748690at2759"/>
<evidence type="ECO:0000313" key="3">
    <source>
        <dbReference type="Proteomes" id="UP000481858"/>
    </source>
</evidence>
<feature type="region of interest" description="Disordered" evidence="1">
    <location>
        <begin position="619"/>
        <end position="820"/>
    </location>
</feature>
<sequence>MASHPEIAHTCKLPSPENASFIRFDCPDWSKIDIIGQTVILVELTSHFGSFQNTCRALKIQSNELESFLQTYLQYQQAREQGALRAEQWGREQAVPANDNEDIPQQRPVFISPSSIAPACDFLSTMGYHEHIPAVQSWSRRVVVWPPHIDVTHLDISELDQLDVDVVLPQPREQRIHSTHVSFLGDDTRALIALTGFWGPKADGTPDAHIAFVDLPNGAVVYGPRGSRKLAGAGRYSVCWPTDGLLDNQYNDLVIARNAFDHSAFQDADAFAGYKSTNRDLQFEDLNNAEGPLEETISVDSLVNPKDIFGTDIPNTYSVSDGMMNPFHLQTEPQGPSRKLDNPHLLQMWDSWPGQIFQFRLPRDYTILGPQNRVLTFDPHPHERYDDLGDPHGIGGTYLVVLPMKTRSPVSFKIQQLPGDVILRFKTSEKLVIVRNGMVLPHFVEQGVHEWSTREGFLDLYSAHGCYEVFHKEGSYSVFPEAAGESIGQGTNHEHERRDEYDDGYIGEDVANNINVATNPSPLEEASKILAPYRDWLDREEAEEMRLEREAEKRARHDAKLARDRANRDVLLEERVARKLALEEREAREQERIDAIPHWDTTMAQRVQNRRASKMQTFENQPSFNQGNMPPPKPQPRATQKPQKQRQQPIGYSTVPKPKIVVQVKATPKRGKALGTKGRRRITDHEDEDYTPTLSRPSRVGKPTSTQKTPTLRKPQAKLGNGAYGIGDPQSTPIFQGRQTRATSSQAQMGKSSIGPAPGLPSTTGRTRSSRAAVQRKPIGPLLDAIEADGAGSKRSLQPPKIPKANNAETAPDTAGGKVVGGANRMVLRVRAAKPPAALNETESDRGI</sequence>
<feature type="compositionally biased region" description="Basic residues" evidence="1">
    <location>
        <begin position="667"/>
        <end position="682"/>
    </location>
</feature>
<reference evidence="2 3" key="1">
    <citation type="submission" date="2019-12" db="EMBL/GenBank/DDBJ databases">
        <title>Draft genome sequence of the ascomycete Xylaria multiplex DSM 110363.</title>
        <authorList>
            <person name="Buettner E."/>
            <person name="Kellner H."/>
        </authorList>
    </citation>
    <scope>NUCLEOTIDE SEQUENCE [LARGE SCALE GENOMIC DNA]</scope>
    <source>
        <strain evidence="2 3">DSM 110363</strain>
    </source>
</reference>
<feature type="compositionally biased region" description="Polar residues" evidence="1">
    <location>
        <begin position="761"/>
        <end position="772"/>
    </location>
</feature>
<dbReference type="Proteomes" id="UP000481858">
    <property type="component" value="Unassembled WGS sequence"/>
</dbReference>
<accession>A0A7C8IUX1</accession>
<dbReference type="InParanoid" id="A0A7C8IUX1"/>
<comment type="caution">
    <text evidence="2">The sequence shown here is derived from an EMBL/GenBank/DDBJ whole genome shotgun (WGS) entry which is preliminary data.</text>
</comment>
<dbReference type="AlphaFoldDB" id="A0A7C8IUX1"/>
<protein>
    <submittedName>
        <fullName evidence="2">Uncharacterized protein</fullName>
    </submittedName>
</protein>
<feature type="compositionally biased region" description="Polar residues" evidence="1">
    <location>
        <begin position="619"/>
        <end position="628"/>
    </location>
</feature>
<proteinExistence type="predicted"/>
<gene>
    <name evidence="2" type="ORF">GQX73_g9132</name>
</gene>
<name>A0A7C8IUX1_9PEZI</name>
<dbReference type="EMBL" id="WUBL01000151">
    <property type="protein sequence ID" value="KAF2964439.1"/>
    <property type="molecule type" value="Genomic_DNA"/>
</dbReference>
<keyword evidence="3" id="KW-1185">Reference proteome</keyword>
<evidence type="ECO:0000256" key="1">
    <source>
        <dbReference type="SAM" id="MobiDB-lite"/>
    </source>
</evidence>
<feature type="compositionally biased region" description="Polar residues" evidence="1">
    <location>
        <begin position="637"/>
        <end position="651"/>
    </location>
</feature>
<feature type="compositionally biased region" description="Polar residues" evidence="1">
    <location>
        <begin position="729"/>
        <end position="751"/>
    </location>
</feature>